<dbReference type="RefSeq" id="WP_014355050.1">
    <property type="nucleotide sequence ID" value="NC_016894.1"/>
</dbReference>
<reference evidence="3" key="1">
    <citation type="submission" date="2011-07" db="EMBL/GenBank/DDBJ databases">
        <title>Complete genome sequence of Acetobacterium woodii.</title>
        <authorList>
            <person name="Poehlein A."/>
            <person name="Schmidt S."/>
            <person name="Kaster A.-K."/>
            <person name="Goenrich M."/>
            <person name="Vollmers J."/>
            <person name="Thuermer A."/>
            <person name="Gottschalk G."/>
            <person name="Thauer R.K."/>
            <person name="Daniel R."/>
            <person name="Mueller V."/>
        </authorList>
    </citation>
    <scope>NUCLEOTIDE SEQUENCE [LARGE SCALE GENOMIC DNA]</scope>
    <source>
        <strain evidence="3">ATCC 29683 / DSM 1030 / JCM 2381 / KCTC 1655 / WB1</strain>
    </source>
</reference>
<accession>H6LJP6</accession>
<dbReference type="Pfam" id="PF18899">
    <property type="entry name" value="DUF5655"/>
    <property type="match status" value="1"/>
</dbReference>
<proteinExistence type="predicted"/>
<protein>
    <recommendedName>
        <fullName evidence="1">DUF5655 domain-containing protein</fullName>
    </recommendedName>
</protein>
<dbReference type="AlphaFoldDB" id="H6LJP6"/>
<keyword evidence="3" id="KW-1185">Reference proteome</keyword>
<name>H6LJP6_ACEWD</name>
<dbReference type="KEGG" id="awo:Awo_c06530"/>
<dbReference type="Proteomes" id="UP000007177">
    <property type="component" value="Chromosome"/>
</dbReference>
<dbReference type="HOGENOM" id="CLU_1709744_0_0_9"/>
<dbReference type="InterPro" id="IPR043714">
    <property type="entry name" value="DUF5655"/>
</dbReference>
<evidence type="ECO:0000259" key="1">
    <source>
        <dbReference type="Pfam" id="PF18899"/>
    </source>
</evidence>
<evidence type="ECO:0000313" key="3">
    <source>
        <dbReference type="Proteomes" id="UP000007177"/>
    </source>
</evidence>
<dbReference type="OrthoDB" id="9798761at2"/>
<dbReference type="eggNOG" id="COG3586">
    <property type="taxonomic scope" value="Bacteria"/>
</dbReference>
<dbReference type="EMBL" id="CP002987">
    <property type="protein sequence ID" value="AFA47447.1"/>
    <property type="molecule type" value="Genomic_DNA"/>
</dbReference>
<reference evidence="2 3" key="2">
    <citation type="journal article" date="2012" name="PLoS ONE">
        <title>An ancient pathway combining carbon dioxide fixation with the generation and utilization of a sodium ion gradient for ATP synthesis.</title>
        <authorList>
            <person name="Poehlein A."/>
            <person name="Schmidt S."/>
            <person name="Kaster A.K."/>
            <person name="Goenrich M."/>
            <person name="Vollmers J."/>
            <person name="Thurmer A."/>
            <person name="Bertsch J."/>
            <person name="Schuchmann K."/>
            <person name="Voigt B."/>
            <person name="Hecker M."/>
            <person name="Daniel R."/>
            <person name="Thauer R.K."/>
            <person name="Gottschalk G."/>
            <person name="Muller V."/>
        </authorList>
    </citation>
    <scope>NUCLEOTIDE SEQUENCE [LARGE SCALE GENOMIC DNA]</scope>
    <source>
        <strain evidence="3">ATCC 29683 / DSM 1030 / JCM 2381 / KCTC 1655 / WB1</strain>
    </source>
</reference>
<organism evidence="2 3">
    <name type="scientific">Acetobacterium woodii (strain ATCC 29683 / DSM 1030 / JCM 2381 / KCTC 1655 / WB1)</name>
    <dbReference type="NCBI Taxonomy" id="931626"/>
    <lineage>
        <taxon>Bacteria</taxon>
        <taxon>Bacillati</taxon>
        <taxon>Bacillota</taxon>
        <taxon>Clostridia</taxon>
        <taxon>Eubacteriales</taxon>
        <taxon>Eubacteriaceae</taxon>
        <taxon>Acetobacterium</taxon>
    </lineage>
</organism>
<gene>
    <name evidence="2" type="ordered locus">Awo_c06530</name>
</gene>
<evidence type="ECO:0000313" key="2">
    <source>
        <dbReference type="EMBL" id="AFA47447.1"/>
    </source>
</evidence>
<feature type="domain" description="DUF5655" evidence="1">
    <location>
        <begin position="100"/>
        <end position="149"/>
    </location>
</feature>
<sequence>MTEIKLFSVQNGVSELPCIEKANEIDWSIPCVICISSDFTNFDEHAVNQRQRNIKLVRYKKFGNDLILFEHLNAPIVKPIVENLGITLPKKSGTDKTFLQQYEGAPQKLQDIYGTIKDYILSLGDDITENQLKLYVAFKKVKNFICAEIYQSRSCCI</sequence>